<keyword evidence="6 7" id="KW-0472">Membrane</keyword>
<keyword evidence="4 9" id="KW-0812">Transmembrane</keyword>
<name>A0ABY4X547_9SPHN</name>
<comment type="similarity">
    <text evidence="2">Belongs to the MotB family.</text>
</comment>
<feature type="region of interest" description="Disordered" evidence="8">
    <location>
        <begin position="70"/>
        <end position="124"/>
    </location>
</feature>
<dbReference type="InterPro" id="IPR006665">
    <property type="entry name" value="OmpA-like"/>
</dbReference>
<evidence type="ECO:0000313" key="11">
    <source>
        <dbReference type="EMBL" id="USI71996.1"/>
    </source>
</evidence>
<evidence type="ECO:0000256" key="4">
    <source>
        <dbReference type="ARBA" id="ARBA00022692"/>
    </source>
</evidence>
<dbReference type="InterPro" id="IPR025713">
    <property type="entry name" value="MotB-like_N_dom"/>
</dbReference>
<dbReference type="InterPro" id="IPR050330">
    <property type="entry name" value="Bact_OuterMem_StrucFunc"/>
</dbReference>
<dbReference type="InterPro" id="IPR036737">
    <property type="entry name" value="OmpA-like_sf"/>
</dbReference>
<evidence type="ECO:0000259" key="10">
    <source>
        <dbReference type="PROSITE" id="PS51123"/>
    </source>
</evidence>
<dbReference type="PANTHER" id="PTHR30329:SF21">
    <property type="entry name" value="LIPOPROTEIN YIAD-RELATED"/>
    <property type="match status" value="1"/>
</dbReference>
<keyword evidence="3" id="KW-1003">Cell membrane</keyword>
<keyword evidence="12" id="KW-1185">Reference proteome</keyword>
<dbReference type="RefSeq" id="WP_252165805.1">
    <property type="nucleotide sequence ID" value="NZ_CP084930.1"/>
</dbReference>
<evidence type="ECO:0000256" key="6">
    <source>
        <dbReference type="ARBA" id="ARBA00023136"/>
    </source>
</evidence>
<dbReference type="PANTHER" id="PTHR30329">
    <property type="entry name" value="STATOR ELEMENT OF FLAGELLAR MOTOR COMPLEX"/>
    <property type="match status" value="1"/>
</dbReference>
<organism evidence="11 12">
    <name type="scientific">Sphingomonas morindae</name>
    <dbReference type="NCBI Taxonomy" id="1541170"/>
    <lineage>
        <taxon>Bacteria</taxon>
        <taxon>Pseudomonadati</taxon>
        <taxon>Pseudomonadota</taxon>
        <taxon>Alphaproteobacteria</taxon>
        <taxon>Sphingomonadales</taxon>
        <taxon>Sphingomonadaceae</taxon>
        <taxon>Sphingomonas</taxon>
    </lineage>
</organism>
<evidence type="ECO:0000256" key="2">
    <source>
        <dbReference type="ARBA" id="ARBA00008914"/>
    </source>
</evidence>
<feature type="compositionally biased region" description="Polar residues" evidence="8">
    <location>
        <begin position="70"/>
        <end position="83"/>
    </location>
</feature>
<dbReference type="Pfam" id="PF00691">
    <property type="entry name" value="OmpA"/>
    <property type="match status" value="1"/>
</dbReference>
<dbReference type="PROSITE" id="PS51123">
    <property type="entry name" value="OMPA_2"/>
    <property type="match status" value="1"/>
</dbReference>
<keyword evidence="5 9" id="KW-1133">Transmembrane helix</keyword>
<protein>
    <submittedName>
        <fullName evidence="11">OmpA family protein</fullName>
    </submittedName>
</protein>
<evidence type="ECO:0000256" key="8">
    <source>
        <dbReference type="SAM" id="MobiDB-lite"/>
    </source>
</evidence>
<dbReference type="SUPFAM" id="SSF103088">
    <property type="entry name" value="OmpA-like"/>
    <property type="match status" value="1"/>
</dbReference>
<evidence type="ECO:0000313" key="12">
    <source>
        <dbReference type="Proteomes" id="UP001056937"/>
    </source>
</evidence>
<dbReference type="EMBL" id="CP084930">
    <property type="protein sequence ID" value="USI71996.1"/>
    <property type="molecule type" value="Genomic_DNA"/>
</dbReference>
<evidence type="ECO:0000256" key="9">
    <source>
        <dbReference type="SAM" id="Phobius"/>
    </source>
</evidence>
<dbReference type="Gene3D" id="3.30.1330.60">
    <property type="entry name" value="OmpA-like domain"/>
    <property type="match status" value="1"/>
</dbReference>
<comment type="subcellular location">
    <subcellularLocation>
        <location evidence="1">Cell membrane</location>
        <topology evidence="1">Single-pass membrane protein</topology>
    </subcellularLocation>
</comment>
<accession>A0ABY4X547</accession>
<gene>
    <name evidence="11" type="ORF">LHA26_11825</name>
</gene>
<proteinExistence type="inferred from homology"/>
<dbReference type="Proteomes" id="UP001056937">
    <property type="component" value="Chromosome 1"/>
</dbReference>
<reference evidence="11" key="1">
    <citation type="journal article" date="2022" name="Toxins">
        <title>Genomic Analysis of Sphingopyxis sp. USTB-05 for Biodegrading Cyanobacterial Hepatotoxins.</title>
        <authorList>
            <person name="Liu C."/>
            <person name="Xu Q."/>
            <person name="Zhao Z."/>
            <person name="Zhang H."/>
            <person name="Liu X."/>
            <person name="Yin C."/>
            <person name="Liu Y."/>
            <person name="Yan H."/>
        </authorList>
    </citation>
    <scope>NUCLEOTIDE SEQUENCE</scope>
    <source>
        <strain evidence="11">NBD5</strain>
    </source>
</reference>
<evidence type="ECO:0000256" key="1">
    <source>
        <dbReference type="ARBA" id="ARBA00004162"/>
    </source>
</evidence>
<dbReference type="Pfam" id="PF13677">
    <property type="entry name" value="MotB_plug"/>
    <property type="match status" value="1"/>
</dbReference>
<sequence>MSRRPDAEAAPNIIVRRRRAKAHGAAHTGAWKVAYADFVTAMMAFFMLLWLLSSPNKGRHKGLAEYFSTTSVSSPITTQTDQPGSDAGVGGRRRRAQGDVEHALGTPSDEAGRSGASRGGTANIPEASQRILAEEMRIALEPPADAPGANASVKVEPAQNGVRIQLMDNARQTLFVGTTAELNGYGRALLAKVAAKLLSAPVQIAIEGHTDARGGPQSAANWQLSTARALAARAALTAAGLAPDRISEITGKAGTEPIYADRPDRPENRRVTLVLIGEGSAVPHDLNFRF</sequence>
<evidence type="ECO:0000256" key="3">
    <source>
        <dbReference type="ARBA" id="ARBA00022475"/>
    </source>
</evidence>
<evidence type="ECO:0000256" key="7">
    <source>
        <dbReference type="PROSITE-ProRule" id="PRU00473"/>
    </source>
</evidence>
<evidence type="ECO:0000256" key="5">
    <source>
        <dbReference type="ARBA" id="ARBA00022989"/>
    </source>
</evidence>
<feature type="transmembrane region" description="Helical" evidence="9">
    <location>
        <begin position="33"/>
        <end position="52"/>
    </location>
</feature>
<feature type="domain" description="OmpA-like" evidence="10">
    <location>
        <begin position="162"/>
        <end position="279"/>
    </location>
</feature>